<name>A0A5B7CC37_DAVIN</name>
<feature type="transmembrane region" description="Helical" evidence="2">
    <location>
        <begin position="62"/>
        <end position="83"/>
    </location>
</feature>
<evidence type="ECO:0000313" key="4">
    <source>
        <dbReference type="EMBL" id="MPA78488.1"/>
    </source>
</evidence>
<feature type="compositionally biased region" description="Basic and acidic residues" evidence="1">
    <location>
        <begin position="203"/>
        <end position="219"/>
    </location>
</feature>
<sequence>MLMLGGPNWRSWADNRRVETAMIWAVVGLLVLVSAGTISTVHVVKRAIWSPTSFQSWWLSRFYIYIILNFIIITIAASSSYHYHDHDHDGGGLAVDDSHTLTETPPPSTMTAPHFQHYSTTFSSQTSRRCCCCNINDSPQQQQLVDHNNSHTTTPSPPQGTSSSFSSKNTNHIKGKSSPPSSHRHTLEEAIGDGGGGGGRQLKKSDTWKTAGKEEDERSLEEAWRELRKSETFNHAPRLRVGLRRDPSLSLDELNHRVESFINKFNHDMRLQRQESDQRFLEMINRGV</sequence>
<accession>A0A5B7CC37</accession>
<dbReference type="Pfam" id="PF05553">
    <property type="entry name" value="DUF761"/>
    <property type="match status" value="1"/>
</dbReference>
<evidence type="ECO:0000256" key="1">
    <source>
        <dbReference type="SAM" id="MobiDB-lite"/>
    </source>
</evidence>
<evidence type="ECO:0000256" key="2">
    <source>
        <dbReference type="SAM" id="Phobius"/>
    </source>
</evidence>
<dbReference type="InterPro" id="IPR025520">
    <property type="entry name" value="DUF4408"/>
</dbReference>
<protein>
    <recommendedName>
        <fullName evidence="3">DUF4408 domain-containing protein</fullName>
    </recommendedName>
</protein>
<dbReference type="InterPro" id="IPR008480">
    <property type="entry name" value="DUF761_pln"/>
</dbReference>
<feature type="compositionally biased region" description="Low complexity" evidence="1">
    <location>
        <begin position="150"/>
        <end position="167"/>
    </location>
</feature>
<keyword evidence="2" id="KW-0472">Membrane</keyword>
<organism evidence="4">
    <name type="scientific">Davidia involucrata</name>
    <name type="common">Dove tree</name>
    <dbReference type="NCBI Taxonomy" id="16924"/>
    <lineage>
        <taxon>Eukaryota</taxon>
        <taxon>Viridiplantae</taxon>
        <taxon>Streptophyta</taxon>
        <taxon>Embryophyta</taxon>
        <taxon>Tracheophyta</taxon>
        <taxon>Spermatophyta</taxon>
        <taxon>Magnoliopsida</taxon>
        <taxon>eudicotyledons</taxon>
        <taxon>Gunneridae</taxon>
        <taxon>Pentapetalae</taxon>
        <taxon>asterids</taxon>
        <taxon>Cornales</taxon>
        <taxon>Nyssaceae</taxon>
        <taxon>Davidia</taxon>
    </lineage>
</organism>
<evidence type="ECO:0000259" key="3">
    <source>
        <dbReference type="Pfam" id="PF14364"/>
    </source>
</evidence>
<feature type="transmembrane region" description="Helical" evidence="2">
    <location>
        <begin position="21"/>
        <end position="42"/>
    </location>
</feature>
<dbReference type="PANTHER" id="PTHR33098:SF114">
    <property type="entry name" value="DUF4408 DOMAIN-CONTAINING PROTEIN"/>
    <property type="match status" value="1"/>
</dbReference>
<reference evidence="4" key="1">
    <citation type="submission" date="2019-08" db="EMBL/GenBank/DDBJ databases">
        <title>Reference gene set and small RNA set construction with multiple tissues from Davidia involucrata Baill.</title>
        <authorList>
            <person name="Yang H."/>
            <person name="Zhou C."/>
            <person name="Li G."/>
            <person name="Wang J."/>
            <person name="Gao P."/>
            <person name="Wang M."/>
            <person name="Wang R."/>
            <person name="Zhao Y."/>
        </authorList>
    </citation>
    <scope>NUCLEOTIDE SEQUENCE</scope>
    <source>
        <tissue evidence="4">Mixed with DoveR01_LX</tissue>
    </source>
</reference>
<feature type="domain" description="DUF4408" evidence="3">
    <location>
        <begin position="54"/>
        <end position="81"/>
    </location>
</feature>
<dbReference type="PANTHER" id="PTHR33098">
    <property type="entry name" value="COTTON FIBER (DUF761)"/>
    <property type="match status" value="1"/>
</dbReference>
<dbReference type="EMBL" id="GHES01047929">
    <property type="protein sequence ID" value="MPA78488.1"/>
    <property type="molecule type" value="Transcribed_RNA"/>
</dbReference>
<feature type="region of interest" description="Disordered" evidence="1">
    <location>
        <begin position="94"/>
        <end position="114"/>
    </location>
</feature>
<feature type="region of interest" description="Disordered" evidence="1">
    <location>
        <begin position="145"/>
        <end position="219"/>
    </location>
</feature>
<keyword evidence="2" id="KW-1133">Transmembrane helix</keyword>
<keyword evidence="2" id="KW-0812">Transmembrane</keyword>
<dbReference type="Pfam" id="PF14364">
    <property type="entry name" value="DUF4408"/>
    <property type="match status" value="1"/>
</dbReference>
<gene>
    <name evidence="4" type="ORF">Din_047929</name>
</gene>
<dbReference type="AlphaFoldDB" id="A0A5B7CC37"/>
<proteinExistence type="predicted"/>